<dbReference type="InterPro" id="IPR020846">
    <property type="entry name" value="MFS_dom"/>
</dbReference>
<dbReference type="InterPro" id="IPR036259">
    <property type="entry name" value="MFS_trans_sf"/>
</dbReference>
<feature type="transmembrane region" description="Helical" evidence="3">
    <location>
        <begin position="574"/>
        <end position="596"/>
    </location>
</feature>
<feature type="transmembrane region" description="Helical" evidence="3">
    <location>
        <begin position="345"/>
        <end position="368"/>
    </location>
</feature>
<dbReference type="GO" id="GO:0005886">
    <property type="term" value="C:plasma membrane"/>
    <property type="evidence" value="ECO:0007669"/>
    <property type="project" value="UniProtKB-SubCell"/>
</dbReference>
<dbReference type="SUPFAM" id="SSF103473">
    <property type="entry name" value="MFS general substrate transporter"/>
    <property type="match status" value="1"/>
</dbReference>
<feature type="compositionally biased region" description="Polar residues" evidence="4">
    <location>
        <begin position="619"/>
        <end position="630"/>
    </location>
</feature>
<dbReference type="GO" id="GO:0006811">
    <property type="term" value="P:monoatomic ion transport"/>
    <property type="evidence" value="ECO:0007669"/>
    <property type="project" value="UniProtKB-KW"/>
</dbReference>
<protein>
    <recommendedName>
        <fullName evidence="3">Solute carrier organic anion transporter family member</fullName>
    </recommendedName>
</protein>
<feature type="region of interest" description="Disordered" evidence="4">
    <location>
        <begin position="607"/>
        <end position="663"/>
    </location>
</feature>
<feature type="transmembrane region" description="Helical" evidence="3">
    <location>
        <begin position="234"/>
        <end position="256"/>
    </location>
</feature>
<keyword evidence="3" id="KW-1133">Transmembrane helix</keyword>
<feature type="transmembrane region" description="Helical" evidence="3">
    <location>
        <begin position="194"/>
        <end position="213"/>
    </location>
</feature>
<comment type="similarity">
    <text evidence="3">Belongs to the organo anion transporter (TC 2.A.60) family.</text>
</comment>
<accession>A0ABD0KEZ3</accession>
<dbReference type="NCBIfam" id="TIGR00805">
    <property type="entry name" value="oat"/>
    <property type="match status" value="1"/>
</dbReference>
<evidence type="ECO:0000256" key="4">
    <source>
        <dbReference type="SAM" id="MobiDB-lite"/>
    </source>
</evidence>
<dbReference type="InterPro" id="IPR004156">
    <property type="entry name" value="OATP"/>
</dbReference>
<dbReference type="Proteomes" id="UP001519460">
    <property type="component" value="Unassembled WGS sequence"/>
</dbReference>
<feature type="transmembrane region" description="Helical" evidence="3">
    <location>
        <begin position="486"/>
        <end position="508"/>
    </location>
</feature>
<evidence type="ECO:0000259" key="5">
    <source>
        <dbReference type="PROSITE" id="PS50850"/>
    </source>
</evidence>
<feature type="transmembrane region" description="Helical" evidence="3">
    <location>
        <begin position="276"/>
        <end position="301"/>
    </location>
</feature>
<feature type="region of interest" description="Disordered" evidence="4">
    <location>
        <begin position="24"/>
        <end position="51"/>
    </location>
</feature>
<evidence type="ECO:0000256" key="3">
    <source>
        <dbReference type="RuleBase" id="RU362056"/>
    </source>
</evidence>
<feature type="domain" description="Major facilitator superfamily (MFS) profile" evidence="5">
    <location>
        <begin position="71"/>
        <end position="600"/>
    </location>
</feature>
<dbReference type="PANTHER" id="PTHR11388:SF100">
    <property type="entry name" value="SOLUTE CARRIER ORGANIC ANION TRANSPORTER FAMILY MEMBER 4A1"/>
    <property type="match status" value="1"/>
</dbReference>
<feature type="transmembrane region" description="Helical" evidence="3">
    <location>
        <begin position="137"/>
        <end position="155"/>
    </location>
</feature>
<dbReference type="Gene3D" id="1.20.1250.20">
    <property type="entry name" value="MFS general substrate transporter like domains"/>
    <property type="match status" value="1"/>
</dbReference>
<gene>
    <name evidence="6" type="ORF">BaRGS_00023135</name>
</gene>
<dbReference type="PANTHER" id="PTHR11388">
    <property type="entry name" value="ORGANIC ANION TRANSPORTER"/>
    <property type="match status" value="1"/>
</dbReference>
<name>A0ABD0KEZ3_9CAEN</name>
<feature type="transmembrane region" description="Helical" evidence="3">
    <location>
        <begin position="520"/>
        <end position="541"/>
    </location>
</feature>
<comment type="caution">
    <text evidence="6">The sequence shown here is derived from an EMBL/GenBank/DDBJ whole genome shotgun (WGS) entry which is preliminary data.</text>
</comment>
<keyword evidence="3" id="KW-0813">Transport</keyword>
<evidence type="ECO:0000256" key="1">
    <source>
        <dbReference type="ARBA" id="ARBA00004141"/>
    </source>
</evidence>
<evidence type="ECO:0000313" key="6">
    <source>
        <dbReference type="EMBL" id="KAK7485686.1"/>
    </source>
</evidence>
<keyword evidence="3" id="KW-0406">Ion transport</keyword>
<comment type="subcellular location">
    <subcellularLocation>
        <location evidence="3">Cell membrane</location>
        <topology evidence="3">Multi-pass membrane protein</topology>
    </subcellularLocation>
    <subcellularLocation>
        <location evidence="1">Membrane</location>
        <topology evidence="1">Multi-pass membrane protein</topology>
    </subcellularLocation>
</comment>
<feature type="compositionally biased region" description="Low complexity" evidence="4">
    <location>
        <begin position="631"/>
        <end position="647"/>
    </location>
</feature>
<keyword evidence="7" id="KW-1185">Reference proteome</keyword>
<feature type="transmembrane region" description="Helical" evidence="3">
    <location>
        <begin position="420"/>
        <end position="440"/>
    </location>
</feature>
<feature type="transmembrane region" description="Helical" evidence="3">
    <location>
        <begin position="388"/>
        <end position="408"/>
    </location>
</feature>
<sequence>MTGLKTRSADYQPVHGPITTNMAELEKNGELPQEGSDTETESGADNHEKTRCGWGPFSPDCCQRFRRPGWFLFWLSWGGAMQGLIVNGFVNVVISTIERRFEISSTDTGTIASCYDIAAVICLIPISYLGGRGQKPLYLGVGFFILAIGSFTFSLPHFTTSLYEGGEDELVSCVTGTNLTACSKTTRSLSDYKYVFFLGQLLHGVGATPLYTLGTVYLDENLPVRSASVYQGAFYAFAIIGPAIGYLAGGAFLDLYTDFHVIDTSALVIDKENPRWVGAWWLGFLISGSIAMMIAVPMCGFPIRLPGSEKYQAEREAEVYQTKKSTEHSHQSLGLRDIWISFKMLVTNPTFMCLNFAAACEGLMVSGFSTFAPKFIEYQFGLSSGVAAMYVGLAAIPAGGGATFVGGFIVKRFNLTVRGILKFCIGVTVVACFLALTFLIHCPYVPFYYSNCSCIDYQFTADDNATGSDWLARQGTCESDCQWLPLFLPLLAVLMCTIFITSMPALSATLRCVPQERRSLGLGIQWIIARCLGSIPGPILFGKIIDLTCLLWQESCDGEGACFFYDKKQMSYNLLATGIAGTIVSVLCFTLALLFYRTTGAVEKLEEDIPAPQDRSDSRSTSMTHITQMSTPAATPATTPSTEHPTTNLGSMELAVNNISQTK</sequence>
<keyword evidence="3" id="KW-0472">Membrane</keyword>
<reference evidence="6 7" key="1">
    <citation type="journal article" date="2023" name="Sci. Data">
        <title>Genome assembly of the Korean intertidal mud-creeper Batillaria attramentaria.</title>
        <authorList>
            <person name="Patra A.K."/>
            <person name="Ho P.T."/>
            <person name="Jun S."/>
            <person name="Lee S.J."/>
            <person name="Kim Y."/>
            <person name="Won Y.J."/>
        </authorList>
    </citation>
    <scope>NUCLEOTIDE SEQUENCE [LARGE SCALE GENOMIC DNA]</scope>
    <source>
        <strain evidence="6">Wonlab-2016</strain>
    </source>
</reference>
<evidence type="ECO:0000313" key="7">
    <source>
        <dbReference type="Proteomes" id="UP001519460"/>
    </source>
</evidence>
<dbReference type="PROSITE" id="PS50850">
    <property type="entry name" value="MFS"/>
    <property type="match status" value="1"/>
</dbReference>
<dbReference type="EMBL" id="JACVVK020000191">
    <property type="protein sequence ID" value="KAK7485686.1"/>
    <property type="molecule type" value="Genomic_DNA"/>
</dbReference>
<evidence type="ECO:0000256" key="2">
    <source>
        <dbReference type="ARBA" id="ARBA00023157"/>
    </source>
</evidence>
<keyword evidence="2" id="KW-1015">Disulfide bond</keyword>
<keyword evidence="3" id="KW-0812">Transmembrane</keyword>
<dbReference type="Pfam" id="PF03137">
    <property type="entry name" value="OATP"/>
    <property type="match status" value="2"/>
</dbReference>
<proteinExistence type="inferred from homology"/>
<feature type="transmembrane region" description="Helical" evidence="3">
    <location>
        <begin position="71"/>
        <end position="90"/>
    </location>
</feature>
<feature type="transmembrane region" description="Helical" evidence="3">
    <location>
        <begin position="110"/>
        <end position="130"/>
    </location>
</feature>
<dbReference type="AlphaFoldDB" id="A0ABD0KEZ3"/>
<organism evidence="6 7">
    <name type="scientific">Batillaria attramentaria</name>
    <dbReference type="NCBI Taxonomy" id="370345"/>
    <lineage>
        <taxon>Eukaryota</taxon>
        <taxon>Metazoa</taxon>
        <taxon>Spiralia</taxon>
        <taxon>Lophotrochozoa</taxon>
        <taxon>Mollusca</taxon>
        <taxon>Gastropoda</taxon>
        <taxon>Caenogastropoda</taxon>
        <taxon>Sorbeoconcha</taxon>
        <taxon>Cerithioidea</taxon>
        <taxon>Batillariidae</taxon>
        <taxon>Batillaria</taxon>
    </lineage>
</organism>